<keyword evidence="5" id="KW-0175">Coiled coil</keyword>
<dbReference type="Gene3D" id="1.10.287.1490">
    <property type="match status" value="1"/>
</dbReference>
<dbReference type="InterPro" id="IPR051877">
    <property type="entry name" value="Centriole_BasalBody_StrucProt"/>
</dbReference>
<evidence type="ECO:0000313" key="6">
    <source>
        <dbReference type="EMBL" id="RHY27898.1"/>
    </source>
</evidence>
<protein>
    <submittedName>
        <fullName evidence="6">Uncharacterized protein</fullName>
    </submittedName>
</protein>
<gene>
    <name evidence="6" type="ORF">DYB32_006445</name>
</gene>
<keyword evidence="7" id="KW-1185">Reference proteome</keyword>
<evidence type="ECO:0000256" key="4">
    <source>
        <dbReference type="ARBA" id="ARBA00038123"/>
    </source>
</evidence>
<dbReference type="Gene3D" id="1.20.5.340">
    <property type="match status" value="1"/>
</dbReference>
<sequence>MIRIQEEMEEKTRAMHLQEKELQHKIEELQFLNTQKTSQLQKKDADLSKLYAQVERLQSSKQEQNVVSSAKDSIELNKLLPPVERKVGTAPSAGAASSFIFDDGDTYVLPVLRHHGTLLNRRDRSSKQFDALTRANKALQDRVAALEGQVRAREAEIERLGNQLNESVSTKDYAMVKAKYDLEAGQLAQELEKEQLTRQVDLLNDQVAKYEKKLVEAAPARQRLDQVSEQLRHAEELNAKYAEQLRTVQDKLHLVEQQHLLCDSVQKELSDESDKNHGTIAQLKQQLEDNVEQIARLENALKVTHYDKVSSANSVANLEAHVKVLTTELSQLKPKHDAVVEKLADATSQAKHWSHQRATLEQELSTLQNKLSHALANHQIALNGQETLRRECSALEKVVDQRDGQIRKLQASLDTALDESQALGRRLKQVEAHQLHDSQRAVDVQSTQASLHTEERLRLRQDYDALQLRLRHVEVQKKDVEAQLTDARVQVDVWKKTADQTQEQMTDTLDEMSKLTAQLKQVKVEVVQLQQDKVKLEAQLADSRREIEKLTLLAPQDAKWQKRLTDVVLSKQLVETQLSAATAARASLEQRVGQVYIGDSFVLYELFDVNMTEGSWYCLMETNLRSAEASLADKGSALATLQQEVSSLQSELTSTKQSKAYFEAEYEATMRAWTNHSKDFQASQHLLTAADSTHKDQLRQIHDLQAALTASQTKCRISRWSYRMWSSGATLLGKPVFQLAPLLRFVLIHQSLFFRLQTEVSEASRQSVQLEKDNSQLKHLVAEMELNRDNWTLQHKQLAVEMNDLRGTNHHLQDTCEQLEATLAQHKTTIGQMQAILEASDREKDQLIHALDIKTEELSALHSQLSRVSDEQSAVRKELQACQAALRKLDAALLDKEATVASQKAQLDKADQLTATLKQDVDLLKGEHVALTQDLHHMTIENQSLAGECAQLHHELDQVSGDQRGLHQHIRQIERERDGCKIELNDLKQTYRALVVEMDAVEATRSQLSAARNELGNVNATLRQQVRAMRRA</sequence>
<evidence type="ECO:0000256" key="5">
    <source>
        <dbReference type="SAM" id="Coils"/>
    </source>
</evidence>
<organism evidence="6 7">
    <name type="scientific">Aphanomyces invadans</name>
    <dbReference type="NCBI Taxonomy" id="157072"/>
    <lineage>
        <taxon>Eukaryota</taxon>
        <taxon>Sar</taxon>
        <taxon>Stramenopiles</taxon>
        <taxon>Oomycota</taxon>
        <taxon>Saprolegniomycetes</taxon>
        <taxon>Saprolegniales</taxon>
        <taxon>Verrucalvaceae</taxon>
        <taxon>Aphanomyces</taxon>
    </lineage>
</organism>
<evidence type="ECO:0000256" key="2">
    <source>
        <dbReference type="ARBA" id="ARBA00022490"/>
    </source>
</evidence>
<feature type="coiled-coil region" evidence="5">
    <location>
        <begin position="463"/>
        <end position="591"/>
    </location>
</feature>
<keyword evidence="3" id="KW-0206">Cytoskeleton</keyword>
<dbReference type="GO" id="GO:0005814">
    <property type="term" value="C:centriole"/>
    <property type="evidence" value="ECO:0007669"/>
    <property type="project" value="UniProtKB-SubCell"/>
</dbReference>
<feature type="coiled-coil region" evidence="5">
    <location>
        <begin position="343"/>
        <end position="377"/>
    </location>
</feature>
<dbReference type="EMBL" id="QUSY01000682">
    <property type="protein sequence ID" value="RHY27898.1"/>
    <property type="molecule type" value="Genomic_DNA"/>
</dbReference>
<name>A0A418ARI8_9STRA</name>
<dbReference type="VEuPathDB" id="FungiDB:H310_09604"/>
<evidence type="ECO:0000256" key="1">
    <source>
        <dbReference type="ARBA" id="ARBA00004114"/>
    </source>
</evidence>
<accession>A0A418ARI8</accession>
<dbReference type="PANTHER" id="PTHR20544:SF0">
    <property type="entry name" value="NUCLEOPROTEIN TPR_MLP1 DOMAIN-CONTAINING PROTEIN"/>
    <property type="match status" value="1"/>
</dbReference>
<keyword evidence="2" id="KW-0963">Cytoplasm</keyword>
<comment type="subcellular location">
    <subcellularLocation>
        <location evidence="1">Cytoplasm</location>
        <location evidence="1">Cytoskeleton</location>
        <location evidence="1">Microtubule organizing center</location>
        <location evidence="1">Centrosome</location>
        <location evidence="1">Centriole</location>
    </subcellularLocation>
</comment>
<comment type="caution">
    <text evidence="6">The sequence shown here is derived from an EMBL/GenBank/DDBJ whole genome shotgun (WGS) entry which is preliminary data.</text>
</comment>
<proteinExistence type="inferred from homology"/>
<feature type="coiled-coil region" evidence="5">
    <location>
        <begin position="122"/>
        <end position="304"/>
    </location>
</feature>
<evidence type="ECO:0000313" key="7">
    <source>
        <dbReference type="Proteomes" id="UP000285060"/>
    </source>
</evidence>
<feature type="coiled-coil region" evidence="5">
    <location>
        <begin position="1"/>
        <end position="60"/>
    </location>
</feature>
<dbReference type="PANTHER" id="PTHR20544">
    <property type="entry name" value="CENTROSOMAL PROTEIN CEP135"/>
    <property type="match status" value="1"/>
</dbReference>
<feature type="coiled-coil region" evidence="5">
    <location>
        <begin position="624"/>
        <end position="658"/>
    </location>
</feature>
<dbReference type="Proteomes" id="UP000285060">
    <property type="component" value="Unassembled WGS sequence"/>
</dbReference>
<reference evidence="6 7" key="1">
    <citation type="submission" date="2018-08" db="EMBL/GenBank/DDBJ databases">
        <title>Aphanomyces genome sequencing and annotation.</title>
        <authorList>
            <person name="Minardi D."/>
            <person name="Oidtmann B."/>
            <person name="Van Der Giezen M."/>
            <person name="Studholme D.J."/>
        </authorList>
    </citation>
    <scope>NUCLEOTIDE SEQUENCE [LARGE SCALE GENOMIC DNA]</scope>
    <source>
        <strain evidence="6 7">NJM0002</strain>
    </source>
</reference>
<evidence type="ECO:0000256" key="3">
    <source>
        <dbReference type="ARBA" id="ARBA00023212"/>
    </source>
</evidence>
<feature type="coiled-coil region" evidence="5">
    <location>
        <begin position="970"/>
        <end position="1004"/>
    </location>
</feature>
<comment type="similarity">
    <text evidence="4">Belongs to the CEP135/TSGA10 family.</text>
</comment>
<feature type="coiled-coil region" evidence="5">
    <location>
        <begin position="760"/>
        <end position="829"/>
    </location>
</feature>
<dbReference type="AlphaFoldDB" id="A0A418ARI8"/>